<keyword evidence="7" id="KW-0206">Cytoskeleton</keyword>
<dbReference type="Gene3D" id="3.10.20.90">
    <property type="entry name" value="Phosphatidylinositol 3-kinase Catalytic Subunit, Chain A, domain 1"/>
    <property type="match status" value="1"/>
</dbReference>
<gene>
    <name evidence="9" type="ORF">LDAN0321_LOCUS6731</name>
</gene>
<evidence type="ECO:0000313" key="9">
    <source>
        <dbReference type="EMBL" id="CAD9569129.1"/>
    </source>
</evidence>
<comment type="subcellular location">
    <subcellularLocation>
        <location evidence="1">Cytoplasm</location>
        <location evidence="1">Cytoskeleton</location>
    </subcellularLocation>
</comment>
<evidence type="ECO:0000256" key="7">
    <source>
        <dbReference type="ARBA" id="ARBA00023212"/>
    </source>
</evidence>
<dbReference type="Pfam" id="PF01302">
    <property type="entry name" value="CAP_GLY"/>
    <property type="match status" value="1"/>
</dbReference>
<proteinExistence type="inferred from homology"/>
<evidence type="ECO:0000256" key="2">
    <source>
        <dbReference type="ARBA" id="ARBA00006286"/>
    </source>
</evidence>
<keyword evidence="4" id="KW-0433">Leucine-rich repeat</keyword>
<sequence>MKPLITRVRDPDGFIGTIMYVGPVASAKNASEIYAGVAWDDATRGKHDGSVLCRATNKIVRHFSYPSFSKAFRSMGGLEMRSSSSPEFGGNKGCSFMRPSKLDFGVPLDDALLRSKYVEEDDPHLEAPNNIITGATVRTSGGRSKPIELLGELKIRKKQQLEKLKEISLRNLGVSSILQHSFGHLRGIDLSGNLLHDWKEVAAMLDSFPCLEELCLSSNLLHDTFASPVSTSSSENDRAKLDGIIGTDFQPKKQCYDMLKRLVLNNCGLSSFRTLQILDHFFPNLDDLCAVSNDFSKLNMVSSSIGSQEETEEVTPIKGFDRLVTLDLSDCCISSWGHVERFRALPCLRSLSLNDNAIASIGRHDVNNNKDRYFESLKSIDLVGNQVSLWKDIANINALPVTSLRFRNNPVTSTLGASESRSSLIARLCNLNFLNSSPVSAKERIEAERRYIRIVARELLLVEESGDDVQERREYILTDNPRFDELKEMHRDSMLGVNSNLTQGGRLANDTMNIAIVSMAPSSCTKDPLRKRLPSSLTVGRLKSMCSRAFDIDYANIILHFREANVKDSLPTLLDDEEHSLSYFGVSDGCEILVNEGER</sequence>
<dbReference type="SMART" id="SM01052">
    <property type="entry name" value="CAP_GLY"/>
    <property type="match status" value="1"/>
</dbReference>
<feature type="domain" description="CAP-Gly" evidence="8">
    <location>
        <begin position="4"/>
        <end position="75"/>
    </location>
</feature>
<organism evidence="9">
    <name type="scientific">Leptocylindrus danicus</name>
    <dbReference type="NCBI Taxonomy" id="163516"/>
    <lineage>
        <taxon>Eukaryota</taxon>
        <taxon>Sar</taxon>
        <taxon>Stramenopiles</taxon>
        <taxon>Ochrophyta</taxon>
        <taxon>Bacillariophyta</taxon>
        <taxon>Coscinodiscophyceae</taxon>
        <taxon>Chaetocerotophycidae</taxon>
        <taxon>Leptocylindrales</taxon>
        <taxon>Leptocylindraceae</taxon>
        <taxon>Leptocylindrus</taxon>
    </lineage>
</organism>
<dbReference type="Gene3D" id="2.30.30.190">
    <property type="entry name" value="CAP Gly-rich-like domain"/>
    <property type="match status" value="1"/>
</dbReference>
<evidence type="ECO:0000256" key="6">
    <source>
        <dbReference type="ARBA" id="ARBA00023186"/>
    </source>
</evidence>
<dbReference type="AlphaFoldDB" id="A0A7S2K9S6"/>
<keyword evidence="6" id="KW-0143">Chaperone</keyword>
<dbReference type="SUPFAM" id="SSF52047">
    <property type="entry name" value="RNI-like"/>
    <property type="match status" value="1"/>
</dbReference>
<keyword evidence="3" id="KW-0963">Cytoplasm</keyword>
<dbReference type="SUPFAM" id="SSF74924">
    <property type="entry name" value="Cap-Gly domain"/>
    <property type="match status" value="1"/>
</dbReference>
<dbReference type="CDD" id="cd17044">
    <property type="entry name" value="Ubl_TBCE"/>
    <property type="match status" value="1"/>
</dbReference>
<dbReference type="Pfam" id="PF14560">
    <property type="entry name" value="Ubiquitin_2"/>
    <property type="match status" value="1"/>
</dbReference>
<dbReference type="InterPro" id="IPR036859">
    <property type="entry name" value="CAP-Gly_dom_sf"/>
</dbReference>
<reference evidence="9" key="1">
    <citation type="submission" date="2021-01" db="EMBL/GenBank/DDBJ databases">
        <authorList>
            <person name="Corre E."/>
            <person name="Pelletier E."/>
            <person name="Niang G."/>
            <person name="Scheremetjew M."/>
            <person name="Finn R."/>
            <person name="Kale V."/>
            <person name="Holt S."/>
            <person name="Cochrane G."/>
            <person name="Meng A."/>
            <person name="Brown T."/>
            <person name="Cohen L."/>
        </authorList>
    </citation>
    <scope>NUCLEOTIDE SEQUENCE</scope>
    <source>
        <strain evidence="9">B650</strain>
    </source>
</reference>
<dbReference type="PANTHER" id="PTHR18849:SF0">
    <property type="entry name" value="CILIA- AND FLAGELLA-ASSOCIATED PROTEIN 410-RELATED"/>
    <property type="match status" value="1"/>
</dbReference>
<dbReference type="InterPro" id="IPR044079">
    <property type="entry name" value="Ubl_TBCE"/>
</dbReference>
<evidence type="ECO:0000256" key="1">
    <source>
        <dbReference type="ARBA" id="ARBA00004245"/>
    </source>
</evidence>
<dbReference type="InterPro" id="IPR000938">
    <property type="entry name" value="CAP-Gly_domain"/>
</dbReference>
<evidence type="ECO:0000259" key="8">
    <source>
        <dbReference type="SMART" id="SM01052"/>
    </source>
</evidence>
<dbReference type="Gene3D" id="3.80.10.10">
    <property type="entry name" value="Ribonuclease Inhibitor"/>
    <property type="match status" value="3"/>
</dbReference>
<name>A0A7S2K9S6_9STRA</name>
<dbReference type="InterPro" id="IPR000626">
    <property type="entry name" value="Ubiquitin-like_dom"/>
</dbReference>
<evidence type="ECO:0000256" key="5">
    <source>
        <dbReference type="ARBA" id="ARBA00022737"/>
    </source>
</evidence>
<dbReference type="EMBL" id="HBGY01010674">
    <property type="protein sequence ID" value="CAD9569129.1"/>
    <property type="molecule type" value="Transcribed_RNA"/>
</dbReference>
<dbReference type="SUPFAM" id="SSF54236">
    <property type="entry name" value="Ubiquitin-like"/>
    <property type="match status" value="1"/>
</dbReference>
<comment type="similarity">
    <text evidence="2">Belongs to the TBCE family.</text>
</comment>
<dbReference type="InterPro" id="IPR032675">
    <property type="entry name" value="LRR_dom_sf"/>
</dbReference>
<evidence type="ECO:0000256" key="4">
    <source>
        <dbReference type="ARBA" id="ARBA00022614"/>
    </source>
</evidence>
<dbReference type="InterPro" id="IPR029071">
    <property type="entry name" value="Ubiquitin-like_domsf"/>
</dbReference>
<dbReference type="GO" id="GO:0005856">
    <property type="term" value="C:cytoskeleton"/>
    <property type="evidence" value="ECO:0007669"/>
    <property type="project" value="UniProtKB-SubCell"/>
</dbReference>
<keyword evidence="5" id="KW-0677">Repeat</keyword>
<dbReference type="GO" id="GO:0007010">
    <property type="term" value="P:cytoskeleton organization"/>
    <property type="evidence" value="ECO:0007669"/>
    <property type="project" value="TreeGrafter"/>
</dbReference>
<dbReference type="PANTHER" id="PTHR18849">
    <property type="entry name" value="LEUCINE RICH REPEAT PROTEIN"/>
    <property type="match status" value="1"/>
</dbReference>
<protein>
    <recommendedName>
        <fullName evidence="8">CAP-Gly domain-containing protein</fullName>
    </recommendedName>
</protein>
<accession>A0A7S2K9S6</accession>
<evidence type="ECO:0000256" key="3">
    <source>
        <dbReference type="ARBA" id="ARBA00022490"/>
    </source>
</evidence>